<evidence type="ECO:0000256" key="1">
    <source>
        <dbReference type="SAM" id="MobiDB-lite"/>
    </source>
</evidence>
<organism evidence="3 4">
    <name type="scientific">Cylindrotheca closterium</name>
    <dbReference type="NCBI Taxonomy" id="2856"/>
    <lineage>
        <taxon>Eukaryota</taxon>
        <taxon>Sar</taxon>
        <taxon>Stramenopiles</taxon>
        <taxon>Ochrophyta</taxon>
        <taxon>Bacillariophyta</taxon>
        <taxon>Bacillariophyceae</taxon>
        <taxon>Bacillariophycidae</taxon>
        <taxon>Bacillariales</taxon>
        <taxon>Bacillariaceae</taxon>
        <taxon>Cylindrotheca</taxon>
    </lineage>
</organism>
<evidence type="ECO:0000313" key="4">
    <source>
        <dbReference type="Proteomes" id="UP001295423"/>
    </source>
</evidence>
<comment type="caution">
    <text evidence="3">The sequence shown here is derived from an EMBL/GenBank/DDBJ whole genome shotgun (WGS) entry which is preliminary data.</text>
</comment>
<feature type="signal peptide" evidence="2">
    <location>
        <begin position="1"/>
        <end position="24"/>
    </location>
</feature>
<keyword evidence="2" id="KW-0732">Signal</keyword>
<accession>A0AAD2FUA8</accession>
<feature type="chain" id="PRO_5042193852" description="Carbohydrate sulfotransferase" evidence="2">
    <location>
        <begin position="25"/>
        <end position="331"/>
    </location>
</feature>
<protein>
    <recommendedName>
        <fullName evidence="5">Carbohydrate sulfotransferase</fullName>
    </recommendedName>
</protein>
<reference evidence="3" key="1">
    <citation type="submission" date="2023-08" db="EMBL/GenBank/DDBJ databases">
        <authorList>
            <person name="Audoor S."/>
            <person name="Bilcke G."/>
        </authorList>
    </citation>
    <scope>NUCLEOTIDE SEQUENCE</scope>
</reference>
<gene>
    <name evidence="3" type="ORF">CYCCA115_LOCUS14258</name>
</gene>
<keyword evidence="4" id="KW-1185">Reference proteome</keyword>
<proteinExistence type="predicted"/>
<evidence type="ECO:0000313" key="3">
    <source>
        <dbReference type="EMBL" id="CAJ1953655.1"/>
    </source>
</evidence>
<feature type="region of interest" description="Disordered" evidence="1">
    <location>
        <begin position="36"/>
        <end position="58"/>
    </location>
</feature>
<name>A0AAD2FUA8_9STRA</name>
<dbReference type="AlphaFoldDB" id="A0AAD2FUA8"/>
<evidence type="ECO:0008006" key="5">
    <source>
        <dbReference type="Google" id="ProtNLM"/>
    </source>
</evidence>
<evidence type="ECO:0000256" key="2">
    <source>
        <dbReference type="SAM" id="SignalP"/>
    </source>
</evidence>
<dbReference type="EMBL" id="CAKOGP040001836">
    <property type="protein sequence ID" value="CAJ1953655.1"/>
    <property type="molecule type" value="Genomic_DNA"/>
</dbReference>
<sequence>MKGSLVRLIFLLSTGGAIWQITQQFRVQLHQGATAESIQSNHRENRRNDPPLPLLNDGKADEKVKRPALYGVPYSNELEEHGLLLSMRQQERFFARKNSLERDHGSSPLMFSTATWKYWNRWHALILNDRFAFRHIFKTGGTSLEKQTGSKHVQRKAIGNRRMIATVRDPLEHFLSGWQECGERFPEYMEWNYQSTGKGTNDEKSYSRRIQQWLDRTKTMAFRTAPCLGKCACAMHSFPQASFLITKKGTVDPKVDLVGDLRELPGLLEIVGFQYNESLGTGRNASATEFKTTYFPRKPHLIVNDTMKAICEFVALDYYLFDFALPIACRK</sequence>
<dbReference type="Proteomes" id="UP001295423">
    <property type="component" value="Unassembled WGS sequence"/>
</dbReference>